<evidence type="ECO:0000313" key="3">
    <source>
        <dbReference type="Proteomes" id="UP000315825"/>
    </source>
</evidence>
<organism evidence="2 3">
    <name type="scientific">SAR86 cluster bacterium</name>
    <dbReference type="NCBI Taxonomy" id="2030880"/>
    <lineage>
        <taxon>Bacteria</taxon>
        <taxon>Pseudomonadati</taxon>
        <taxon>Pseudomonadota</taxon>
        <taxon>Gammaproteobacteria</taxon>
        <taxon>SAR86 cluster</taxon>
    </lineage>
</organism>
<evidence type="ECO:0000256" key="1">
    <source>
        <dbReference type="SAM" id="Phobius"/>
    </source>
</evidence>
<evidence type="ECO:0000313" key="2">
    <source>
        <dbReference type="EMBL" id="RZO25919.1"/>
    </source>
</evidence>
<dbReference type="AlphaFoldDB" id="A0A520MXL2"/>
<keyword evidence="1" id="KW-0472">Membrane</keyword>
<dbReference type="InterPro" id="IPR003425">
    <property type="entry name" value="CCB3/YggT"/>
</dbReference>
<feature type="transmembrane region" description="Helical" evidence="1">
    <location>
        <begin position="55"/>
        <end position="80"/>
    </location>
</feature>
<feature type="transmembrane region" description="Helical" evidence="1">
    <location>
        <begin position="33"/>
        <end position="49"/>
    </location>
</feature>
<comment type="caution">
    <text evidence="2">The sequence shown here is derived from an EMBL/GenBank/DDBJ whole genome shotgun (WGS) entry which is preliminary data.</text>
</comment>
<proteinExistence type="predicted"/>
<feature type="transmembrane region" description="Helical" evidence="1">
    <location>
        <begin position="92"/>
        <end position="111"/>
    </location>
</feature>
<protein>
    <submittedName>
        <fullName evidence="2">YggT family protein</fullName>
    </submittedName>
</protein>
<reference evidence="2 3" key="1">
    <citation type="submission" date="2019-02" db="EMBL/GenBank/DDBJ databases">
        <title>Prokaryotic population dynamics and viral predation in marine succession experiment using metagenomics: the confinement effect.</title>
        <authorList>
            <person name="Haro-Moreno J.M."/>
            <person name="Rodriguez-Valera F."/>
            <person name="Lopez-Perez M."/>
        </authorList>
    </citation>
    <scope>NUCLEOTIDE SEQUENCE [LARGE SCALE GENOMIC DNA]</scope>
    <source>
        <strain evidence="2">MED-G159</strain>
    </source>
</reference>
<keyword evidence="1" id="KW-1133">Transmembrane helix</keyword>
<dbReference type="Pfam" id="PF02325">
    <property type="entry name" value="CCB3_YggT"/>
    <property type="match status" value="1"/>
</dbReference>
<gene>
    <name evidence="2" type="ORF">EVA92_04180</name>
</gene>
<accession>A0A520MXL2</accession>
<name>A0A520MXL2_9GAMM</name>
<dbReference type="GO" id="GO:0016020">
    <property type="term" value="C:membrane"/>
    <property type="evidence" value="ECO:0007669"/>
    <property type="project" value="InterPro"/>
</dbReference>
<feature type="transmembrane region" description="Helical" evidence="1">
    <location>
        <begin position="6"/>
        <end position="21"/>
    </location>
</feature>
<dbReference type="EMBL" id="SHBE01000008">
    <property type="protein sequence ID" value="RZO25919.1"/>
    <property type="molecule type" value="Genomic_DNA"/>
</dbReference>
<sequence>MISQIVNIVIYLLLTLFLIELTKSDSYNKVARVIKIILFPLLLIFNIYYKKINVGLLIAAILIYYIYAFLMLPDLGFLGLLNLSVFKISMSLISILKFVIIAGVVLSWLYMFGMNLYNSLTVIIQQLYESTVSVFRNIIPPSAGFDLSPLIAFFALQLSERALNILLLEILPRIALNYFNF</sequence>
<dbReference type="Proteomes" id="UP000315825">
    <property type="component" value="Unassembled WGS sequence"/>
</dbReference>
<keyword evidence="1" id="KW-0812">Transmembrane</keyword>